<dbReference type="EMBL" id="BORS01000002">
    <property type="protein sequence ID" value="GIO41123.1"/>
    <property type="molecule type" value="Genomic_DNA"/>
</dbReference>
<dbReference type="Gene3D" id="3.60.21.10">
    <property type="match status" value="1"/>
</dbReference>
<feature type="compositionally biased region" description="Basic and acidic residues" evidence="2">
    <location>
        <begin position="79"/>
        <end position="102"/>
    </location>
</feature>
<keyword evidence="3" id="KW-0812">Transmembrane</keyword>
<gene>
    <name evidence="5" type="ORF">J41TS4_08810</name>
</gene>
<comment type="similarity">
    <text evidence="1">Belongs to the CapA family.</text>
</comment>
<protein>
    <submittedName>
        <fullName evidence="5">Capsular polysaccharide biosynthesis protein</fullName>
    </submittedName>
</protein>
<dbReference type="Proteomes" id="UP000678895">
    <property type="component" value="Unassembled WGS sequence"/>
</dbReference>
<reference evidence="5" key="1">
    <citation type="submission" date="2021-03" db="EMBL/GenBank/DDBJ databases">
        <title>Antimicrobial resistance genes in bacteria isolated from Japanese honey, and their potential for conferring macrolide and lincosamide resistance in the American foulbrood pathogen Paenibacillus larvae.</title>
        <authorList>
            <person name="Okamoto M."/>
            <person name="Kumagai M."/>
            <person name="Kanamori H."/>
            <person name="Takamatsu D."/>
        </authorList>
    </citation>
    <scope>NUCLEOTIDE SEQUENCE</scope>
    <source>
        <strain evidence="5">J41TS4</strain>
    </source>
</reference>
<feature type="domain" description="Capsule synthesis protein CapA" evidence="4">
    <location>
        <begin position="122"/>
        <end position="361"/>
    </location>
</feature>
<evidence type="ECO:0000259" key="4">
    <source>
        <dbReference type="SMART" id="SM00854"/>
    </source>
</evidence>
<dbReference type="InterPro" id="IPR029052">
    <property type="entry name" value="Metallo-depent_PP-like"/>
</dbReference>
<dbReference type="CDD" id="cd07381">
    <property type="entry name" value="MPP_CapA"/>
    <property type="match status" value="1"/>
</dbReference>
<dbReference type="SMART" id="SM00854">
    <property type="entry name" value="PGA_cap"/>
    <property type="match status" value="1"/>
</dbReference>
<keyword evidence="6" id="KW-1185">Reference proteome</keyword>
<proteinExistence type="inferred from homology"/>
<dbReference type="PANTHER" id="PTHR33393:SF13">
    <property type="entry name" value="PGA BIOSYNTHESIS PROTEIN CAPA"/>
    <property type="match status" value="1"/>
</dbReference>
<dbReference type="SUPFAM" id="SSF56300">
    <property type="entry name" value="Metallo-dependent phosphatases"/>
    <property type="match status" value="1"/>
</dbReference>
<evidence type="ECO:0000256" key="2">
    <source>
        <dbReference type="SAM" id="MobiDB-lite"/>
    </source>
</evidence>
<name>A0A919Y0K4_9BACL</name>
<dbReference type="Pfam" id="PF09587">
    <property type="entry name" value="PGA_cap"/>
    <property type="match status" value="1"/>
</dbReference>
<evidence type="ECO:0000313" key="6">
    <source>
        <dbReference type="Proteomes" id="UP000678895"/>
    </source>
</evidence>
<keyword evidence="3" id="KW-0472">Membrane</keyword>
<accession>A0A919Y0K4</accession>
<sequence>MYPPRSEKNKKKQASKKRRQRRIWVWINLGLIFMIIVLASYLFTMDRPAENGATQPDHSVQEQGESVPPELVAELDGETGEKGASEGKESENDLSGESHQEVDASEENPDLASGTSEQERVVISFGGDTLFSGKVENKLKQAGYDYPYKHVKDLFLQDDLTVLNLETPVTEGGTPEEEKTFVFKSSPKAIPEMVRAGVEAVNLANNHILDQGVEGLLDTLEHLSEAGVLHVGAGKNSKEAFAPVYVERNGIRIALCGFSRVIPRKEWAAGKGPGVAATYDSTQAVKTIEEARDQADLVLVVVHWGKERTVELEKHQTELAHAYIDAGADLVIGGHPHVLQGLESYKGKWIAYSTGNFIFTKSKDPNTWETAVFQASCSKAGDCELKLVPYRTEVGQPVPMNEAERTQLWSELEAISPGVRIKESGEVHTGGG</sequence>
<dbReference type="InterPro" id="IPR019079">
    <property type="entry name" value="Capsule_synth_CapA"/>
</dbReference>
<evidence type="ECO:0000256" key="3">
    <source>
        <dbReference type="SAM" id="Phobius"/>
    </source>
</evidence>
<organism evidence="5 6">
    <name type="scientific">Paenibacillus apis</name>
    <dbReference type="NCBI Taxonomy" id="1792174"/>
    <lineage>
        <taxon>Bacteria</taxon>
        <taxon>Bacillati</taxon>
        <taxon>Bacillota</taxon>
        <taxon>Bacilli</taxon>
        <taxon>Bacillales</taxon>
        <taxon>Paenibacillaceae</taxon>
        <taxon>Paenibacillus</taxon>
    </lineage>
</organism>
<comment type="caution">
    <text evidence="5">The sequence shown here is derived from an EMBL/GenBank/DDBJ whole genome shotgun (WGS) entry which is preliminary data.</text>
</comment>
<feature type="transmembrane region" description="Helical" evidence="3">
    <location>
        <begin position="21"/>
        <end position="43"/>
    </location>
</feature>
<evidence type="ECO:0000256" key="1">
    <source>
        <dbReference type="ARBA" id="ARBA00005662"/>
    </source>
</evidence>
<dbReference type="InterPro" id="IPR052169">
    <property type="entry name" value="CW_Biosynth-Accessory"/>
</dbReference>
<feature type="region of interest" description="Disordered" evidence="2">
    <location>
        <begin position="77"/>
        <end position="118"/>
    </location>
</feature>
<dbReference type="PANTHER" id="PTHR33393">
    <property type="entry name" value="POLYGLUTAMINE SYNTHESIS ACCESSORY PROTEIN RV0574C-RELATED"/>
    <property type="match status" value="1"/>
</dbReference>
<evidence type="ECO:0000313" key="5">
    <source>
        <dbReference type="EMBL" id="GIO41123.1"/>
    </source>
</evidence>
<dbReference type="AlphaFoldDB" id="A0A919Y0K4"/>
<keyword evidence="3" id="KW-1133">Transmembrane helix</keyword>